<proteinExistence type="predicted"/>
<dbReference type="PANTHER" id="PTHR23412">
    <property type="entry name" value="STEREOCILIN RELATED"/>
    <property type="match status" value="1"/>
</dbReference>
<evidence type="ECO:0000256" key="3">
    <source>
        <dbReference type="SAM" id="MobiDB-lite"/>
    </source>
</evidence>
<dbReference type="Pfam" id="PF21058">
    <property type="entry name" value="Stereocilin"/>
    <property type="match status" value="1"/>
</dbReference>
<accession>A0A8M1KMU1</accession>
<keyword evidence="5" id="KW-1185">Reference proteome</keyword>
<feature type="region of interest" description="Disordered" evidence="3">
    <location>
        <begin position="202"/>
        <end position="223"/>
    </location>
</feature>
<dbReference type="InterPro" id="IPR026664">
    <property type="entry name" value="Stereocilin-rel"/>
</dbReference>
<evidence type="ECO:0000256" key="1">
    <source>
        <dbReference type="ARBA" id="ARBA00022729"/>
    </source>
</evidence>
<dbReference type="InterPro" id="IPR048992">
    <property type="entry name" value="Stereocilin_LRR"/>
</dbReference>
<feature type="compositionally biased region" description="Low complexity" evidence="3">
    <location>
        <begin position="378"/>
        <end position="388"/>
    </location>
</feature>
<organism evidence="5 6">
    <name type="scientific">Clupea harengus</name>
    <name type="common">Atlantic herring</name>
    <dbReference type="NCBI Taxonomy" id="7950"/>
    <lineage>
        <taxon>Eukaryota</taxon>
        <taxon>Metazoa</taxon>
        <taxon>Chordata</taxon>
        <taxon>Craniata</taxon>
        <taxon>Vertebrata</taxon>
        <taxon>Euteleostomi</taxon>
        <taxon>Actinopterygii</taxon>
        <taxon>Neopterygii</taxon>
        <taxon>Teleostei</taxon>
        <taxon>Clupei</taxon>
        <taxon>Clupeiformes</taxon>
        <taxon>Clupeoidei</taxon>
        <taxon>Clupeidae</taxon>
        <taxon>Clupea</taxon>
    </lineage>
</organism>
<evidence type="ECO:0000259" key="4">
    <source>
        <dbReference type="Pfam" id="PF21058"/>
    </source>
</evidence>
<name>A0A8M1KMU1_CLUHA</name>
<keyword evidence="1" id="KW-0732">Signal</keyword>
<gene>
    <name evidence="6" type="primary">LOC105908086</name>
</gene>
<dbReference type="GO" id="GO:0007160">
    <property type="term" value="P:cell-matrix adhesion"/>
    <property type="evidence" value="ECO:0007669"/>
    <property type="project" value="TreeGrafter"/>
</dbReference>
<feature type="compositionally biased region" description="Low complexity" evidence="3">
    <location>
        <begin position="408"/>
        <end position="419"/>
    </location>
</feature>
<protein>
    <submittedName>
        <fullName evidence="6">Stereocilin</fullName>
    </submittedName>
</protein>
<reference evidence="6" key="1">
    <citation type="submission" date="2025-08" db="UniProtKB">
        <authorList>
            <consortium name="RefSeq"/>
        </authorList>
    </citation>
    <scope>IDENTIFICATION</scope>
</reference>
<dbReference type="GO" id="GO:0060091">
    <property type="term" value="C:kinocilium"/>
    <property type="evidence" value="ECO:0007669"/>
    <property type="project" value="TreeGrafter"/>
</dbReference>
<dbReference type="GO" id="GO:0009986">
    <property type="term" value="C:cell surface"/>
    <property type="evidence" value="ECO:0007669"/>
    <property type="project" value="TreeGrafter"/>
</dbReference>
<feature type="region of interest" description="Disordered" evidence="3">
    <location>
        <begin position="368"/>
        <end position="419"/>
    </location>
</feature>
<evidence type="ECO:0000313" key="5">
    <source>
        <dbReference type="Proteomes" id="UP000515152"/>
    </source>
</evidence>
<keyword evidence="2" id="KW-0325">Glycoprotein</keyword>
<dbReference type="Proteomes" id="UP000515152">
    <property type="component" value="Chromosome 6"/>
</dbReference>
<dbReference type="GO" id="GO:0032426">
    <property type="term" value="C:stereocilium tip"/>
    <property type="evidence" value="ECO:0007669"/>
    <property type="project" value="TreeGrafter"/>
</dbReference>
<feature type="domain" description="Stereocilin LRR" evidence="4">
    <location>
        <begin position="788"/>
        <end position="1182"/>
    </location>
</feature>
<sequence length="1869" mass="206362">MRNIVGGLKSLGLLSSKSIGLPSLSKPIDRHRLSGFLYNISTYLQEMGAELEERQPAFKEEQFWEKILYSLLQAEEGGPYGPWDSRVPPRPSFRLQDLFLSLRGSPHWDGLLGLVQSIQHLSEWQPQRPILAFVSQNWKTISALLDVALQAVVSGTYGQASAGLQGFICLLRGRQDCGFSTGWLEQLMGFLETRKWKPLLSLHPSGDPREGAGGGAGAVSGSSGRLRPFSLPPEALQNQSLSDLEELDSVQALLLQALSRSAAGERAAAQLAQRNPALLQGLDGLRRGLLHRVGSSVYGSLRRKVSRVTMALLDDVSSVVGVPQPNRHGRCIVGDLRQLILWGIRHNLTWNAQALGFTSQGLPSRPPFMSCAPVGEDSAASSPRSSSSTPPPSRRSRLLPQPEEPETTPEATPDPSTSEEILEAACNDSIPGLTGVSNFTVFLYCNLFTGSLDSPGELGGPDFHATCSDAAWYLSVAEVDFLWVQVCSEFFAHEFNNTVCANSSFWVHRAQQAALTKDYQYLNQSIITELCVQLTEDTTGGPAPDASQDCLAMLGSSFMNAHDFRRCFFPNESALILSLCGNGSSSPSHDDRSWKSEYCSRVLNTTQTLLARLCDYRSWDTPEFANASLLELCVHTPGLQDYMCTNATLYTELLHTRPSLLLGLCLGRAEGDEEEEEEGSEEQGAKLGGPCALQQFFDLLPAPYAFDTSQLCADPAPLVLEALQSLSRCDGAVDERVSWLANVGYVLRVLDFVVGLSASLEEGEREVRQGLGQAILLSSLLDNSSFWATLRPDASLSVLHTVGVFLRKEQNSAVKEDLLSCYSPVLWDLIQRQGNSSALRVLIQEYLKMPRESIHMLVMSAEKDAVKRFLSHVHQSWDQLDVEIKASPTDQQAMESMTAAFIQKFPRVTPDLFVDLSQFIPFMSVSDIMSFPASLMVNDSVLLAIREHSSVMKSPQKQAFVKRLLQAPVAGDVASWPHYFLTSILPLLPHLPISYFQQLTAQQLGPLMELLGNASLDATRGHHVLRTVYPKKRNLTNETLLRLGVLVCYLSPEDLKPFLSSPPPVLWQQLASCVNDGLLASDGRLSHWLDLALGSLNASALAPAVLASLQGLLPQLGAEFLMPLSSAELLQLLTQPQIPTYSPAQAFQILERISEDTNLSGSVLCRLRPLLSGLSAGVLRDVLGPEGELLGEGECQCWRPLLVTLRPAHRALLQTALWEGLDRRSANMSLHLRCLLPYVPLKRLMMGLDGEAILTHLNLYRDLPWSPQQTQLLFRRLHQVENITLESVRTLGRIAGGMSCDWLMLWTNDTGFSELLQFVSKLPGQLRPALRKCMVEGLRRRPELDLNELDSSFSGTLPMRMLDSLSNTSLFAILEHIRHNFTHFLQLARHRQMALAEKAVDVLGISQQGLSGSSLDLLGPLLPFLDRDTLRLVDREALRLRLEELKGYCVPRDSLRDMASLLTDKALLGEPGSWNVEDVEHVGRLVFALSLKQIRNLPLNQLGVEVVEQTLQSQRHWEESEVGRACGPPPSLRDKIQTFIHKIIKGRRKRQREPVPTCADIKGTFPSAWQTSQYQRMADRELQQCVEFVGRDPALSSDQRWTLWSKLRQAYRPVRAMRPEQVLQLGSIVTELGERELQALDLSDLGVVANLGSLEGWSTKKMRAALLGILRRRGQRPEQLGVAELASLGHLICGFSLPDIGRVDPYNLSLAVLFLRELALPCSEPQLEALVSRLASPHAFGSVSGWTSDVFTEIGTLAVGLEDMLMSALVKEQIQGLTPAAIALIPPHKLAVVLSAAQLAWFGPKQASAVTEEQWNELDSQQKQALNLALYEGDVNLEHRGRNGGASGWPTGSFTVCLLSLYCTLWHLL</sequence>
<dbReference type="RefSeq" id="XP_042563910.1">
    <property type="nucleotide sequence ID" value="XM_042707976.1"/>
</dbReference>
<dbReference type="OrthoDB" id="9447519at2759"/>
<evidence type="ECO:0000256" key="2">
    <source>
        <dbReference type="ARBA" id="ARBA00023180"/>
    </source>
</evidence>
<dbReference type="KEGG" id="char:105908086"/>
<evidence type="ECO:0000313" key="6">
    <source>
        <dbReference type="RefSeq" id="XP_042563910.1"/>
    </source>
</evidence>
<dbReference type="GeneID" id="105908086"/>
<dbReference type="PANTHER" id="PTHR23412:SF14">
    <property type="entry name" value="STEREOCILIN-RELATED"/>
    <property type="match status" value="1"/>
</dbReference>